<protein>
    <recommendedName>
        <fullName evidence="3">Ribosome-recycling factor</fullName>
        <shortName evidence="3">RRF</shortName>
    </recommendedName>
    <alternativeName>
        <fullName evidence="3">Ribosome-releasing factor</fullName>
    </alternativeName>
</protein>
<gene>
    <name evidence="3 5" type="primary">frr</name>
    <name evidence="5" type="ORF">M9405_01275</name>
</gene>
<dbReference type="Proteomes" id="UP001056834">
    <property type="component" value="Chromosome"/>
</dbReference>
<evidence type="ECO:0000256" key="2">
    <source>
        <dbReference type="ARBA" id="ARBA00022917"/>
    </source>
</evidence>
<name>A0ABY4STN9_9ENTR</name>
<evidence type="ECO:0000256" key="3">
    <source>
        <dbReference type="HAMAP-Rule" id="MF_00040"/>
    </source>
</evidence>
<evidence type="ECO:0000313" key="5">
    <source>
        <dbReference type="EMBL" id="URJ25340.1"/>
    </source>
</evidence>
<comment type="function">
    <text evidence="3">Responsible for the release of ribosomes from messenger RNA at the termination of protein biosynthesis. May increase the efficiency of translation by recycling ribosomes from one round of translation to another.</text>
</comment>
<dbReference type="PANTHER" id="PTHR20982:SF3">
    <property type="entry name" value="MITOCHONDRIAL RIBOSOME RECYCLING FACTOR PSEUDO 1"/>
    <property type="match status" value="1"/>
</dbReference>
<dbReference type="SUPFAM" id="SSF55194">
    <property type="entry name" value="Ribosome recycling factor, RRF"/>
    <property type="match status" value="1"/>
</dbReference>
<dbReference type="RefSeq" id="WP_250223471.1">
    <property type="nucleotide sequence ID" value="NZ_CP097762.1"/>
</dbReference>
<feature type="domain" description="Ribosome recycling factor" evidence="4">
    <location>
        <begin position="20"/>
        <end position="183"/>
    </location>
</feature>
<accession>A0ABY4STN9</accession>
<dbReference type="Gene3D" id="1.10.132.20">
    <property type="entry name" value="Ribosome-recycling factor"/>
    <property type="match status" value="1"/>
</dbReference>
<dbReference type="Gene3D" id="3.30.1360.40">
    <property type="match status" value="1"/>
</dbReference>
<comment type="subcellular location">
    <subcellularLocation>
        <location evidence="3">Cytoplasm</location>
    </subcellularLocation>
</comment>
<comment type="similarity">
    <text evidence="1 3">Belongs to the RRF family.</text>
</comment>
<dbReference type="Pfam" id="PF01765">
    <property type="entry name" value="RRF"/>
    <property type="match status" value="1"/>
</dbReference>
<keyword evidence="3" id="KW-0963">Cytoplasm</keyword>
<evidence type="ECO:0000313" key="6">
    <source>
        <dbReference type="Proteomes" id="UP001056834"/>
    </source>
</evidence>
<keyword evidence="6" id="KW-1185">Reference proteome</keyword>
<dbReference type="EMBL" id="CP097762">
    <property type="protein sequence ID" value="URJ25340.1"/>
    <property type="molecule type" value="Genomic_DNA"/>
</dbReference>
<dbReference type="PANTHER" id="PTHR20982">
    <property type="entry name" value="RIBOSOME RECYCLING FACTOR"/>
    <property type="match status" value="1"/>
</dbReference>
<dbReference type="HAMAP" id="MF_00040">
    <property type="entry name" value="RRF"/>
    <property type="match status" value="1"/>
</dbReference>
<evidence type="ECO:0000259" key="4">
    <source>
        <dbReference type="Pfam" id="PF01765"/>
    </source>
</evidence>
<dbReference type="CDD" id="cd00520">
    <property type="entry name" value="RRF"/>
    <property type="match status" value="1"/>
</dbReference>
<evidence type="ECO:0000256" key="1">
    <source>
        <dbReference type="ARBA" id="ARBA00005912"/>
    </source>
</evidence>
<dbReference type="InterPro" id="IPR023584">
    <property type="entry name" value="Ribosome_recyc_fac_dom"/>
</dbReference>
<proteinExistence type="inferred from homology"/>
<keyword evidence="2 3" id="KW-0648">Protein biosynthesis</keyword>
<reference evidence="5" key="1">
    <citation type="submission" date="2022-05" db="EMBL/GenBank/DDBJ databases">
        <title>Impact of host demography and evolutionary history on endosymbiont molecular evolution: a test in carpenter ants (Genus Camponotus) and their Blochmannia endosymbionts.</title>
        <authorList>
            <person name="Manthey J.D."/>
            <person name="Giron J.C."/>
            <person name="Hruska J.P."/>
        </authorList>
    </citation>
    <scope>NUCLEOTIDE SEQUENCE</scope>
    <source>
        <strain evidence="5">C-006</strain>
    </source>
</reference>
<dbReference type="InterPro" id="IPR036191">
    <property type="entry name" value="RRF_sf"/>
</dbReference>
<dbReference type="InterPro" id="IPR002661">
    <property type="entry name" value="Ribosome_recyc_fac"/>
</dbReference>
<sequence>MIEKIIIELESQLKKCINTFKKHINTIHIGKVSINMLNNIQINYYGALVPIRQVSNITVENPRTLTVNVFDIKIIKLVEKAINTSELELNPISCGNIIKIVLPMLTEERRITLTKVVRSESEKSKISIRNIRRIANDKIKFLLKNKEINEDIMHNYHNKIQKLTDTYIKEINFILSKKEMELMKF</sequence>
<organism evidence="5 6">
    <name type="scientific">Candidatus Blochmannia ocreatus</name>
    <name type="common">nom. nud.</name>
    <dbReference type="NCBI Taxonomy" id="251538"/>
    <lineage>
        <taxon>Bacteria</taxon>
        <taxon>Pseudomonadati</taxon>
        <taxon>Pseudomonadota</taxon>
        <taxon>Gammaproteobacteria</taxon>
        <taxon>Enterobacterales</taxon>
        <taxon>Enterobacteriaceae</taxon>
        <taxon>ant endosymbionts</taxon>
        <taxon>Candidatus Blochmanniella</taxon>
    </lineage>
</organism>
<dbReference type="NCBIfam" id="TIGR00496">
    <property type="entry name" value="frr"/>
    <property type="match status" value="1"/>
</dbReference>